<protein>
    <submittedName>
        <fullName evidence="3">Uncharacterized membrane protein</fullName>
    </submittedName>
</protein>
<dbReference type="Pfam" id="PF22564">
    <property type="entry name" value="HAAS"/>
    <property type="match status" value="1"/>
</dbReference>
<dbReference type="PATRIC" id="fig|299146.4.peg.5769"/>
<dbReference type="OrthoDB" id="5185521at2"/>
<feature type="transmembrane region" description="Helical" evidence="2">
    <location>
        <begin position="181"/>
        <end position="200"/>
    </location>
</feature>
<sequence>MTVTGQEIADYVDRVRAALADLPPAVRDELTEDLPEHLAEVAAEADGTLVDRLGTPEAYAAELRAAAGADGERGRSSLDRRYSALRKRLAALLLGLDTRLGPLLGYASASEFLRPLRPAWWLVRGWLAALLISALLGEPSGLLPRLSGNVLAGLFLLAGTVLASVWLGHRSGGLRGWPRRLLRVGTAALLLFAVAALLNVDQHASSDEFRSYHEVSVGNPYDSIQDVFVYDEHGRLVPNARLFDQNGVPIRLGYPTCDDPRWQAAPPRNVYPYCPEQAPFALPMPSESAPPAPTDSPPAESAPTDSASPTPTPSGSAPATPTDSAPAAPTASAPTGAPERTPPEPIPTR</sequence>
<dbReference type="EMBL" id="LT594324">
    <property type="protein sequence ID" value="SBT54640.1"/>
    <property type="molecule type" value="Genomic_DNA"/>
</dbReference>
<evidence type="ECO:0000256" key="1">
    <source>
        <dbReference type="SAM" id="MobiDB-lite"/>
    </source>
</evidence>
<feature type="transmembrane region" description="Helical" evidence="2">
    <location>
        <begin position="119"/>
        <end position="137"/>
    </location>
</feature>
<keyword evidence="2" id="KW-1133">Transmembrane helix</keyword>
<feature type="transmembrane region" description="Helical" evidence="2">
    <location>
        <begin position="149"/>
        <end position="169"/>
    </location>
</feature>
<reference evidence="3 4" key="1">
    <citation type="submission" date="2016-06" db="EMBL/GenBank/DDBJ databases">
        <authorList>
            <person name="Kjaerup R.B."/>
            <person name="Dalgaard T.S."/>
            <person name="Juul-Madsen H.R."/>
        </authorList>
    </citation>
    <scope>NUCLEOTIDE SEQUENCE [LARGE SCALE GENOMIC DNA]</scope>
    <source>
        <strain evidence="3 4">DSM 45248</strain>
    </source>
</reference>
<organism evidence="3 4">
    <name type="scientific">Micromonospora narathiwatensis</name>
    <dbReference type="NCBI Taxonomy" id="299146"/>
    <lineage>
        <taxon>Bacteria</taxon>
        <taxon>Bacillati</taxon>
        <taxon>Actinomycetota</taxon>
        <taxon>Actinomycetes</taxon>
        <taxon>Micromonosporales</taxon>
        <taxon>Micromonosporaceae</taxon>
        <taxon>Micromonospora</taxon>
    </lineage>
</organism>
<accession>A0A1A9AEU8</accession>
<evidence type="ECO:0000313" key="3">
    <source>
        <dbReference type="EMBL" id="SBT54640.1"/>
    </source>
</evidence>
<feature type="region of interest" description="Disordered" evidence="1">
    <location>
        <begin position="281"/>
        <end position="349"/>
    </location>
</feature>
<dbReference type="Proteomes" id="UP000198765">
    <property type="component" value="Chromosome I"/>
</dbReference>
<dbReference type="AlphaFoldDB" id="A0A1A9AEU8"/>
<dbReference type="RefSeq" id="WP_091201227.1">
    <property type="nucleotide sequence ID" value="NZ_LT594324.1"/>
</dbReference>
<feature type="compositionally biased region" description="Low complexity" evidence="1">
    <location>
        <begin position="297"/>
        <end position="339"/>
    </location>
</feature>
<name>A0A1A9AEU8_9ACTN</name>
<evidence type="ECO:0000313" key="4">
    <source>
        <dbReference type="Proteomes" id="UP000198765"/>
    </source>
</evidence>
<proteinExistence type="predicted"/>
<keyword evidence="2" id="KW-0472">Membrane</keyword>
<gene>
    <name evidence="3" type="ORF">GA0070621_5590</name>
</gene>
<evidence type="ECO:0000256" key="2">
    <source>
        <dbReference type="SAM" id="Phobius"/>
    </source>
</evidence>
<keyword evidence="4" id="KW-1185">Reference proteome</keyword>
<keyword evidence="2" id="KW-0812">Transmembrane</keyword>